<name>A0A6A4I7X7_9AGAR</name>
<protein>
    <submittedName>
        <fullName evidence="1">Uncharacterized protein</fullName>
    </submittedName>
</protein>
<reference evidence="1" key="1">
    <citation type="journal article" date="2019" name="Environ. Microbiol.">
        <title>Fungal ecological strategies reflected in gene transcription - a case study of two litter decomposers.</title>
        <authorList>
            <person name="Barbi F."/>
            <person name="Kohler A."/>
            <person name="Barry K."/>
            <person name="Baskaran P."/>
            <person name="Daum C."/>
            <person name="Fauchery L."/>
            <person name="Ihrmark K."/>
            <person name="Kuo A."/>
            <person name="LaButti K."/>
            <person name="Lipzen A."/>
            <person name="Morin E."/>
            <person name="Grigoriev I.V."/>
            <person name="Henrissat B."/>
            <person name="Lindahl B."/>
            <person name="Martin F."/>
        </authorList>
    </citation>
    <scope>NUCLEOTIDE SEQUENCE</scope>
    <source>
        <strain evidence="1">JB14</strain>
    </source>
</reference>
<proteinExistence type="predicted"/>
<dbReference type="Proteomes" id="UP000799118">
    <property type="component" value="Unassembled WGS sequence"/>
</dbReference>
<keyword evidence="2" id="KW-1185">Reference proteome</keyword>
<evidence type="ECO:0000313" key="1">
    <source>
        <dbReference type="EMBL" id="KAE9406681.1"/>
    </source>
</evidence>
<dbReference type="AlphaFoldDB" id="A0A6A4I7X7"/>
<accession>A0A6A4I7X7</accession>
<sequence>MDSAWDEAIKRNLIERYGLKFKAGTFTAVSKNGGQPGKNLSRSPRPAHERFSISALPCQLFFVTQRCLRSSRSWMGLVLWQNQRLEMSWKQGFVKSILHPRDSELSIGSGYEPVFAATCEWNAQLYNLGTHHRNWQASKNNDKIVNVHEKKERRHFRVQLLQDGLWAYWGTYNYEPECMTAVLEVQQELDGLGIVAELEAGDELEARICEEQGLLHPRDSELSIGIQEIRIPLDLVANFKIVECLPQHCPTLFARRSGSGIVITARYITVPINSALHE</sequence>
<evidence type="ECO:0000313" key="2">
    <source>
        <dbReference type="Proteomes" id="UP000799118"/>
    </source>
</evidence>
<dbReference type="EMBL" id="ML769400">
    <property type="protein sequence ID" value="KAE9406681.1"/>
    <property type="molecule type" value="Genomic_DNA"/>
</dbReference>
<gene>
    <name evidence="1" type="ORF">BT96DRAFT_933884</name>
</gene>
<organism evidence="1 2">
    <name type="scientific">Gymnopus androsaceus JB14</name>
    <dbReference type="NCBI Taxonomy" id="1447944"/>
    <lineage>
        <taxon>Eukaryota</taxon>
        <taxon>Fungi</taxon>
        <taxon>Dikarya</taxon>
        <taxon>Basidiomycota</taxon>
        <taxon>Agaricomycotina</taxon>
        <taxon>Agaricomycetes</taxon>
        <taxon>Agaricomycetidae</taxon>
        <taxon>Agaricales</taxon>
        <taxon>Marasmiineae</taxon>
        <taxon>Omphalotaceae</taxon>
        <taxon>Gymnopus</taxon>
    </lineage>
</organism>